<gene>
    <name evidence="8" type="ORF">BT63DRAFT_463244</name>
</gene>
<organism evidence="8 9">
    <name type="scientific">Microthyrium microscopicum</name>
    <dbReference type="NCBI Taxonomy" id="703497"/>
    <lineage>
        <taxon>Eukaryota</taxon>
        <taxon>Fungi</taxon>
        <taxon>Dikarya</taxon>
        <taxon>Ascomycota</taxon>
        <taxon>Pezizomycotina</taxon>
        <taxon>Dothideomycetes</taxon>
        <taxon>Dothideomycetes incertae sedis</taxon>
        <taxon>Microthyriales</taxon>
        <taxon>Microthyriaceae</taxon>
        <taxon>Microthyrium</taxon>
    </lineage>
</organism>
<feature type="transmembrane region" description="Helical" evidence="6">
    <location>
        <begin position="342"/>
        <end position="361"/>
    </location>
</feature>
<sequence length="427" mass="46954">MVLLRWTALTFAFMATQQALALPQSPATSIAIASPVAPAGTIVPSGGKTSSPAAMPQPSQQTQAGTAQAPAQQSGSHATEPASAAGAAGAGGIAGAAVAAGAAAAQPQSPFIYMPSFSMAAAGALVFLISATITNYQFFTRKAWNFMLMPQGAVVDVVGAAARVYAVTNFSDKTAFIVQMMGFQIAPALVTIQTMMVFTRVIWWVTPIENLNSKVLGLPHRHLTFLWALGFVIPDLAKAVVSQLDKPKPGAHPNPKGMGNRIEQICLIFQFFAIAGWSLWATMLMRRARRWIVPVELDRVRWHLLGWTCVASGFLLSWRVMYFTFEKDALYDPKAFISQHEWPFWMLGQLPILLVYTLFQFNHPGDYIPREYTRFKFDVKKLELMKREETWRPNISHPVPSSPQSDPDPKGFEVNTFEITPHPGRKM</sequence>
<feature type="transmembrane region" description="Helical" evidence="6">
    <location>
        <begin position="143"/>
        <end position="165"/>
    </location>
</feature>
<evidence type="ECO:0000256" key="5">
    <source>
        <dbReference type="SAM" id="MobiDB-lite"/>
    </source>
</evidence>
<keyword evidence="9" id="KW-1185">Reference proteome</keyword>
<proteinExistence type="predicted"/>
<feature type="transmembrane region" description="Helical" evidence="6">
    <location>
        <begin position="111"/>
        <end position="131"/>
    </location>
</feature>
<comment type="subcellular location">
    <subcellularLocation>
        <location evidence="1">Membrane</location>
        <topology evidence="1">Multi-pass membrane protein</topology>
    </subcellularLocation>
</comment>
<dbReference type="EMBL" id="MU004239">
    <property type="protein sequence ID" value="KAF2666083.1"/>
    <property type="molecule type" value="Genomic_DNA"/>
</dbReference>
<dbReference type="Proteomes" id="UP000799302">
    <property type="component" value="Unassembled WGS sequence"/>
</dbReference>
<evidence type="ECO:0000256" key="1">
    <source>
        <dbReference type="ARBA" id="ARBA00004141"/>
    </source>
</evidence>
<evidence type="ECO:0000256" key="4">
    <source>
        <dbReference type="ARBA" id="ARBA00023136"/>
    </source>
</evidence>
<feature type="transmembrane region" description="Helical" evidence="6">
    <location>
        <begin position="302"/>
        <end position="322"/>
    </location>
</feature>
<keyword evidence="3 6" id="KW-1133">Transmembrane helix</keyword>
<feature type="region of interest" description="Disordered" evidence="5">
    <location>
        <begin position="43"/>
        <end position="83"/>
    </location>
</feature>
<name>A0A6A6U477_9PEZI</name>
<keyword evidence="2 6" id="KW-0812">Transmembrane</keyword>
<accession>A0A6A6U477</accession>
<keyword evidence="7" id="KW-0732">Signal</keyword>
<keyword evidence="4 6" id="KW-0472">Membrane</keyword>
<evidence type="ECO:0000256" key="2">
    <source>
        <dbReference type="ARBA" id="ARBA00022692"/>
    </source>
</evidence>
<feature type="compositionally biased region" description="Low complexity" evidence="5">
    <location>
        <begin position="56"/>
        <end position="83"/>
    </location>
</feature>
<evidence type="ECO:0000256" key="7">
    <source>
        <dbReference type="SAM" id="SignalP"/>
    </source>
</evidence>
<evidence type="ECO:0000313" key="9">
    <source>
        <dbReference type="Proteomes" id="UP000799302"/>
    </source>
</evidence>
<evidence type="ECO:0000313" key="8">
    <source>
        <dbReference type="EMBL" id="KAF2666083.1"/>
    </source>
</evidence>
<feature type="signal peptide" evidence="7">
    <location>
        <begin position="1"/>
        <end position="21"/>
    </location>
</feature>
<feature type="compositionally biased region" description="Low complexity" evidence="5">
    <location>
        <begin position="396"/>
        <end position="405"/>
    </location>
</feature>
<protein>
    <recommendedName>
        <fullName evidence="10">RTA1-domain-containing protein</fullName>
    </recommendedName>
</protein>
<evidence type="ECO:0008006" key="10">
    <source>
        <dbReference type="Google" id="ProtNLM"/>
    </source>
</evidence>
<feature type="chain" id="PRO_5025366936" description="RTA1-domain-containing protein" evidence="7">
    <location>
        <begin position="22"/>
        <end position="427"/>
    </location>
</feature>
<dbReference type="PANTHER" id="PTHR31465">
    <property type="entry name" value="PROTEIN RTA1-RELATED"/>
    <property type="match status" value="1"/>
</dbReference>
<feature type="transmembrane region" description="Helical" evidence="6">
    <location>
        <begin position="223"/>
        <end position="241"/>
    </location>
</feature>
<feature type="transmembrane region" description="Helical" evidence="6">
    <location>
        <begin position="261"/>
        <end position="281"/>
    </location>
</feature>
<dbReference type="GO" id="GO:0016020">
    <property type="term" value="C:membrane"/>
    <property type="evidence" value="ECO:0007669"/>
    <property type="project" value="UniProtKB-SubCell"/>
</dbReference>
<dbReference type="AlphaFoldDB" id="A0A6A6U477"/>
<evidence type="ECO:0000256" key="3">
    <source>
        <dbReference type="ARBA" id="ARBA00022989"/>
    </source>
</evidence>
<dbReference type="Pfam" id="PF04479">
    <property type="entry name" value="RTA1"/>
    <property type="match status" value="1"/>
</dbReference>
<dbReference type="InterPro" id="IPR007568">
    <property type="entry name" value="RTA1"/>
</dbReference>
<feature type="transmembrane region" description="Helical" evidence="6">
    <location>
        <begin position="185"/>
        <end position="203"/>
    </location>
</feature>
<dbReference type="PANTHER" id="PTHR31465:SF28">
    <property type="entry name" value="DOMAIN PROTEIN, PUTATIVE-RELATED"/>
    <property type="match status" value="1"/>
</dbReference>
<dbReference type="OrthoDB" id="3358017at2759"/>
<reference evidence="8" key="1">
    <citation type="journal article" date="2020" name="Stud. Mycol.">
        <title>101 Dothideomycetes genomes: a test case for predicting lifestyles and emergence of pathogens.</title>
        <authorList>
            <person name="Haridas S."/>
            <person name="Albert R."/>
            <person name="Binder M."/>
            <person name="Bloem J."/>
            <person name="Labutti K."/>
            <person name="Salamov A."/>
            <person name="Andreopoulos B."/>
            <person name="Baker S."/>
            <person name="Barry K."/>
            <person name="Bills G."/>
            <person name="Bluhm B."/>
            <person name="Cannon C."/>
            <person name="Castanera R."/>
            <person name="Culley D."/>
            <person name="Daum C."/>
            <person name="Ezra D."/>
            <person name="Gonzalez J."/>
            <person name="Henrissat B."/>
            <person name="Kuo A."/>
            <person name="Liang C."/>
            <person name="Lipzen A."/>
            <person name="Lutzoni F."/>
            <person name="Magnuson J."/>
            <person name="Mondo S."/>
            <person name="Nolan M."/>
            <person name="Ohm R."/>
            <person name="Pangilinan J."/>
            <person name="Park H.-J."/>
            <person name="Ramirez L."/>
            <person name="Alfaro M."/>
            <person name="Sun H."/>
            <person name="Tritt A."/>
            <person name="Yoshinaga Y."/>
            <person name="Zwiers L.-H."/>
            <person name="Turgeon B."/>
            <person name="Goodwin S."/>
            <person name="Spatafora J."/>
            <person name="Crous P."/>
            <person name="Grigoriev I."/>
        </authorList>
    </citation>
    <scope>NUCLEOTIDE SEQUENCE</scope>
    <source>
        <strain evidence="8">CBS 115976</strain>
    </source>
</reference>
<feature type="region of interest" description="Disordered" evidence="5">
    <location>
        <begin position="393"/>
        <end position="427"/>
    </location>
</feature>
<evidence type="ECO:0000256" key="6">
    <source>
        <dbReference type="SAM" id="Phobius"/>
    </source>
</evidence>